<gene>
    <name evidence="1" type="ORF">POPTR_014G095600</name>
</gene>
<dbReference type="EMBL" id="CM009303">
    <property type="protein sequence ID" value="PNT03912.1"/>
    <property type="molecule type" value="Genomic_DNA"/>
</dbReference>
<dbReference type="InParanoid" id="A0A2K1XT04"/>
<evidence type="ECO:0000313" key="2">
    <source>
        <dbReference type="Proteomes" id="UP000006729"/>
    </source>
</evidence>
<dbReference type="PANTHER" id="PTHR33978">
    <property type="entry name" value="SERINE/THREONINE-KINASE"/>
    <property type="match status" value="1"/>
</dbReference>
<evidence type="ECO:0000313" key="1">
    <source>
        <dbReference type="EMBL" id="PNT03912.1"/>
    </source>
</evidence>
<accession>A0A2K1XT04</accession>
<dbReference type="Proteomes" id="UP000006729">
    <property type="component" value="Chromosome 14"/>
</dbReference>
<organism evidence="1 2">
    <name type="scientific">Populus trichocarpa</name>
    <name type="common">Western balsam poplar</name>
    <name type="synonym">Populus balsamifera subsp. trichocarpa</name>
    <dbReference type="NCBI Taxonomy" id="3694"/>
    <lineage>
        <taxon>Eukaryota</taxon>
        <taxon>Viridiplantae</taxon>
        <taxon>Streptophyta</taxon>
        <taxon>Embryophyta</taxon>
        <taxon>Tracheophyta</taxon>
        <taxon>Spermatophyta</taxon>
        <taxon>Magnoliopsida</taxon>
        <taxon>eudicotyledons</taxon>
        <taxon>Gunneridae</taxon>
        <taxon>Pentapetalae</taxon>
        <taxon>rosids</taxon>
        <taxon>fabids</taxon>
        <taxon>Malpighiales</taxon>
        <taxon>Salicaceae</taxon>
        <taxon>Saliceae</taxon>
        <taxon>Populus</taxon>
    </lineage>
</organism>
<dbReference type="OMA" id="WQTTRIG"/>
<dbReference type="AlphaFoldDB" id="A0A2K1XT04"/>
<reference evidence="1 2" key="1">
    <citation type="journal article" date="2006" name="Science">
        <title>The genome of black cottonwood, Populus trichocarpa (Torr. &amp; Gray).</title>
        <authorList>
            <person name="Tuskan G.A."/>
            <person name="Difazio S."/>
            <person name="Jansson S."/>
            <person name="Bohlmann J."/>
            <person name="Grigoriev I."/>
            <person name="Hellsten U."/>
            <person name="Putnam N."/>
            <person name="Ralph S."/>
            <person name="Rombauts S."/>
            <person name="Salamov A."/>
            <person name="Schein J."/>
            <person name="Sterck L."/>
            <person name="Aerts A."/>
            <person name="Bhalerao R.R."/>
            <person name="Bhalerao R.P."/>
            <person name="Blaudez D."/>
            <person name="Boerjan W."/>
            <person name="Brun A."/>
            <person name="Brunner A."/>
            <person name="Busov V."/>
            <person name="Campbell M."/>
            <person name="Carlson J."/>
            <person name="Chalot M."/>
            <person name="Chapman J."/>
            <person name="Chen G.L."/>
            <person name="Cooper D."/>
            <person name="Coutinho P.M."/>
            <person name="Couturier J."/>
            <person name="Covert S."/>
            <person name="Cronk Q."/>
            <person name="Cunningham R."/>
            <person name="Davis J."/>
            <person name="Degroeve S."/>
            <person name="Dejardin A."/>
            <person name="Depamphilis C."/>
            <person name="Detter J."/>
            <person name="Dirks B."/>
            <person name="Dubchak I."/>
            <person name="Duplessis S."/>
            <person name="Ehlting J."/>
            <person name="Ellis B."/>
            <person name="Gendler K."/>
            <person name="Goodstein D."/>
            <person name="Gribskov M."/>
            <person name="Grimwood J."/>
            <person name="Groover A."/>
            <person name="Gunter L."/>
            <person name="Hamberger B."/>
            <person name="Heinze B."/>
            <person name="Helariutta Y."/>
            <person name="Henrissat B."/>
            <person name="Holligan D."/>
            <person name="Holt R."/>
            <person name="Huang W."/>
            <person name="Islam-Faridi N."/>
            <person name="Jones S."/>
            <person name="Jones-Rhoades M."/>
            <person name="Jorgensen R."/>
            <person name="Joshi C."/>
            <person name="Kangasjarvi J."/>
            <person name="Karlsson J."/>
            <person name="Kelleher C."/>
            <person name="Kirkpatrick R."/>
            <person name="Kirst M."/>
            <person name="Kohler A."/>
            <person name="Kalluri U."/>
            <person name="Larimer F."/>
            <person name="Leebens-Mack J."/>
            <person name="Leple J.C."/>
            <person name="Locascio P."/>
            <person name="Lou Y."/>
            <person name="Lucas S."/>
            <person name="Martin F."/>
            <person name="Montanini B."/>
            <person name="Napoli C."/>
            <person name="Nelson D.R."/>
            <person name="Nelson C."/>
            <person name="Nieminen K."/>
            <person name="Nilsson O."/>
            <person name="Pereda V."/>
            <person name="Peter G."/>
            <person name="Philippe R."/>
            <person name="Pilate G."/>
            <person name="Poliakov A."/>
            <person name="Razumovskaya J."/>
            <person name="Richardson P."/>
            <person name="Rinaldi C."/>
            <person name="Ritland K."/>
            <person name="Rouze P."/>
            <person name="Ryaboy D."/>
            <person name="Schmutz J."/>
            <person name="Schrader J."/>
            <person name="Segerman B."/>
            <person name="Shin H."/>
            <person name="Siddiqui A."/>
            <person name="Sterky F."/>
            <person name="Terry A."/>
            <person name="Tsai C.J."/>
            <person name="Uberbacher E."/>
            <person name="Unneberg P."/>
            <person name="Vahala J."/>
            <person name="Wall K."/>
            <person name="Wessler S."/>
            <person name="Yang G."/>
            <person name="Yin T."/>
            <person name="Douglas C."/>
            <person name="Marra M."/>
            <person name="Sandberg G."/>
            <person name="Van de Peer Y."/>
            <person name="Rokhsar D."/>
        </authorList>
    </citation>
    <scope>NUCLEOTIDE SEQUENCE [LARGE SCALE GENOMIC DNA]</scope>
    <source>
        <strain evidence="2">cv. Nisqually</strain>
    </source>
</reference>
<dbReference type="PANTHER" id="PTHR33978:SF18">
    <property type="entry name" value="OS01G0656300 PROTEIN"/>
    <property type="match status" value="1"/>
</dbReference>
<proteinExistence type="predicted"/>
<protein>
    <submittedName>
        <fullName evidence="1">Uncharacterized protein</fullName>
    </submittedName>
</protein>
<dbReference type="OrthoDB" id="690771at2759"/>
<dbReference type="Gramene" id="Potri.014G095600.1.v4.1">
    <property type="protein sequence ID" value="Potri.014G095600.1.v4.1"/>
    <property type="gene ID" value="Potri.014G095600.v4.1"/>
</dbReference>
<name>A0A2K1XT04_POPTR</name>
<sequence length="146" mass="16413">MEKMLGAKKDGLERKQEEKTLAIWDLGSPLYDSYEVVSLTHLIERQLMTLPSLGGSKRLSSKIFSPACDDHAVIPAALLESNMGSKRETKRGRSSMLNNLTEFVRRQLRRSRSWIGSNNRKDESEKLKAGQCVLVFGLVCEGNSQK</sequence>
<keyword evidence="2" id="KW-1185">Reference proteome</keyword>